<dbReference type="AlphaFoldDB" id="A0A4C1U886"/>
<gene>
    <name evidence="1" type="ORF">EVAR_13913_1</name>
</gene>
<evidence type="ECO:0000313" key="1">
    <source>
        <dbReference type="EMBL" id="GBP22633.1"/>
    </source>
</evidence>
<keyword evidence="2" id="KW-1185">Reference proteome</keyword>
<comment type="caution">
    <text evidence="1">The sequence shown here is derived from an EMBL/GenBank/DDBJ whole genome shotgun (WGS) entry which is preliminary data.</text>
</comment>
<organism evidence="1 2">
    <name type="scientific">Eumeta variegata</name>
    <name type="common">Bagworm moth</name>
    <name type="synonym">Eumeta japonica</name>
    <dbReference type="NCBI Taxonomy" id="151549"/>
    <lineage>
        <taxon>Eukaryota</taxon>
        <taxon>Metazoa</taxon>
        <taxon>Ecdysozoa</taxon>
        <taxon>Arthropoda</taxon>
        <taxon>Hexapoda</taxon>
        <taxon>Insecta</taxon>
        <taxon>Pterygota</taxon>
        <taxon>Neoptera</taxon>
        <taxon>Endopterygota</taxon>
        <taxon>Lepidoptera</taxon>
        <taxon>Glossata</taxon>
        <taxon>Ditrysia</taxon>
        <taxon>Tineoidea</taxon>
        <taxon>Psychidae</taxon>
        <taxon>Oiketicinae</taxon>
        <taxon>Eumeta</taxon>
    </lineage>
</organism>
<dbReference type="Proteomes" id="UP000299102">
    <property type="component" value="Unassembled WGS sequence"/>
</dbReference>
<dbReference type="EMBL" id="BGZK01000142">
    <property type="protein sequence ID" value="GBP22633.1"/>
    <property type="molecule type" value="Genomic_DNA"/>
</dbReference>
<accession>A0A4C1U886</accession>
<name>A0A4C1U886_EUMVA</name>
<sequence length="257" mass="27361">MRSRGAWLCFSSSAVCERPRVVFGDCRPPEPPLNCSRDVVVRDYFIFERLLATGRPNSQEDGAVIQKSMEGSAPHFGPGPACDSVPNKFNSRPVRNSLPYPAFNPDFATSHNSDLDEAGKQKALVAESLARCFRIESFQFDRRGGYSSGGTVAAETGKETEPRFHEFSCIDKLACLSCLVRPTPGTHVLTKAAAVKGAALLAKGAIVKGLLAKAAVVKGAALSAHRGPAAPSPARPPVAASETAAFVNTPHTHFVRS</sequence>
<evidence type="ECO:0000313" key="2">
    <source>
        <dbReference type="Proteomes" id="UP000299102"/>
    </source>
</evidence>
<protein>
    <submittedName>
        <fullName evidence="1">Uncharacterized protein</fullName>
    </submittedName>
</protein>
<reference evidence="1 2" key="1">
    <citation type="journal article" date="2019" name="Commun. Biol.">
        <title>The bagworm genome reveals a unique fibroin gene that provides high tensile strength.</title>
        <authorList>
            <person name="Kono N."/>
            <person name="Nakamura H."/>
            <person name="Ohtoshi R."/>
            <person name="Tomita M."/>
            <person name="Numata K."/>
            <person name="Arakawa K."/>
        </authorList>
    </citation>
    <scope>NUCLEOTIDE SEQUENCE [LARGE SCALE GENOMIC DNA]</scope>
</reference>
<proteinExistence type="predicted"/>